<keyword evidence="2" id="KW-1133">Transmembrane helix</keyword>
<keyword evidence="4" id="KW-1185">Reference proteome</keyword>
<dbReference type="OrthoDB" id="1924068at2759"/>
<dbReference type="AlphaFoldDB" id="A0A8K0MNV2"/>
<reference evidence="3" key="1">
    <citation type="submission" date="2020-03" db="EMBL/GenBank/DDBJ databases">
        <title>A high-quality chromosome-level genome assembly of a woody plant with both climbing and erect habits, Rhamnella rubrinervis.</title>
        <authorList>
            <person name="Lu Z."/>
            <person name="Yang Y."/>
            <person name="Zhu X."/>
            <person name="Sun Y."/>
        </authorList>
    </citation>
    <scope>NUCLEOTIDE SEQUENCE</scope>
    <source>
        <strain evidence="3">BYM</strain>
        <tissue evidence="3">Leaf</tissue>
    </source>
</reference>
<evidence type="ECO:0000313" key="4">
    <source>
        <dbReference type="Proteomes" id="UP000796880"/>
    </source>
</evidence>
<protein>
    <recommendedName>
        <fullName evidence="5">Zinc knuckle CX2CX4HX4C domain-containing protein</fullName>
    </recommendedName>
</protein>
<comment type="caution">
    <text evidence="3">The sequence shown here is derived from an EMBL/GenBank/DDBJ whole genome shotgun (WGS) entry which is preliminary data.</text>
</comment>
<evidence type="ECO:0008006" key="5">
    <source>
        <dbReference type="Google" id="ProtNLM"/>
    </source>
</evidence>
<name>A0A8K0MNV2_9ROSA</name>
<feature type="region of interest" description="Disordered" evidence="1">
    <location>
        <begin position="32"/>
        <end position="64"/>
    </location>
</feature>
<accession>A0A8K0MNV2</accession>
<evidence type="ECO:0000313" key="3">
    <source>
        <dbReference type="EMBL" id="KAF3453186.1"/>
    </source>
</evidence>
<evidence type="ECO:0000256" key="1">
    <source>
        <dbReference type="SAM" id="MobiDB-lite"/>
    </source>
</evidence>
<keyword evidence="2" id="KW-0472">Membrane</keyword>
<dbReference type="EMBL" id="VOIH02000002">
    <property type="protein sequence ID" value="KAF3453186.1"/>
    <property type="molecule type" value="Genomic_DNA"/>
</dbReference>
<feature type="region of interest" description="Disordered" evidence="1">
    <location>
        <begin position="436"/>
        <end position="455"/>
    </location>
</feature>
<dbReference type="Proteomes" id="UP000796880">
    <property type="component" value="Unassembled WGS sequence"/>
</dbReference>
<evidence type="ECO:0000256" key="2">
    <source>
        <dbReference type="SAM" id="Phobius"/>
    </source>
</evidence>
<proteinExistence type="predicted"/>
<organism evidence="3 4">
    <name type="scientific">Rhamnella rubrinervis</name>
    <dbReference type="NCBI Taxonomy" id="2594499"/>
    <lineage>
        <taxon>Eukaryota</taxon>
        <taxon>Viridiplantae</taxon>
        <taxon>Streptophyta</taxon>
        <taxon>Embryophyta</taxon>
        <taxon>Tracheophyta</taxon>
        <taxon>Spermatophyta</taxon>
        <taxon>Magnoliopsida</taxon>
        <taxon>eudicotyledons</taxon>
        <taxon>Gunneridae</taxon>
        <taxon>Pentapetalae</taxon>
        <taxon>rosids</taxon>
        <taxon>fabids</taxon>
        <taxon>Rosales</taxon>
        <taxon>Rhamnaceae</taxon>
        <taxon>rhamnoid group</taxon>
        <taxon>Rhamneae</taxon>
        <taxon>Rhamnella</taxon>
    </lineage>
</organism>
<feature type="transmembrane region" description="Helical" evidence="2">
    <location>
        <begin position="159"/>
        <end position="177"/>
    </location>
</feature>
<keyword evidence="2" id="KW-0812">Transmembrane</keyword>
<sequence>MGIFPNHRSHQALLKKKKEDYRLWLYSEDDKGREGHEPYGRLSKGAPKEGIEEEADGALDKARKHKKRQLEDTLNLVLKKRKILSCINETIHGNYASTSPKSGLKFIEFPETRTLDFAERMKLLDAQRSLHLHLKPDVSKLCEILQFSKSFVSRAHQKYFYLGLIFVVFILGQALWVQLDISGEFHNGARFREVAEGELCLRGCRGFEVRSSLDRAAWVVTLRIAWTLGDPLTCCGLAWLHCFVVTVFCVAWRSGLICRIMTFDPGWERGGLKPSPTGNLDMKLVNSLNAGSTTLEKSFGIAGGGVEAFFSKDCASKQSFFIDVVNGNYGHFARVLIDVDLAGFVPEKLLLETTDDGIEVELYFESFLDFYTFCHSIGHSVAECKSVIGKVPLKDGSHVNEKENKTLVLNHVYKSSGNELEDDDYADDFSEDEWPPLQGEGFSKPSNEFDDTSCRGQQSNTMAMVPFESSSALTVAQRNLNFVASQLNVSEITDQNL</sequence>
<gene>
    <name evidence="3" type="ORF">FNV43_RR03624</name>
</gene>